<dbReference type="STRING" id="1197477.IA57_09685"/>
<feature type="chain" id="PRO_5001782864" description="Adhesin domain-containing protein" evidence="2">
    <location>
        <begin position="22"/>
        <end position="493"/>
    </location>
</feature>
<evidence type="ECO:0000256" key="2">
    <source>
        <dbReference type="SAM" id="SignalP"/>
    </source>
</evidence>
<reference evidence="3 4" key="1">
    <citation type="journal article" date="2014" name="Genome Announc.">
        <title>Draft Genome Sequence of the Algicidal Bacterium Mangrovimonas yunxiaonensis Strain LY01.</title>
        <authorList>
            <person name="Li Y."/>
            <person name="Zhu H."/>
            <person name="Li C."/>
            <person name="Zhang H."/>
            <person name="Chen Z."/>
            <person name="Zheng W."/>
            <person name="Xu H."/>
            <person name="Zheng T."/>
        </authorList>
    </citation>
    <scope>NUCLEOTIDE SEQUENCE [LARGE SCALE GENOMIC DNA]</scope>
    <source>
        <strain evidence="3 4">LY01</strain>
    </source>
</reference>
<keyword evidence="4" id="KW-1185">Reference proteome</keyword>
<protein>
    <recommendedName>
        <fullName evidence="5">Adhesin domain-containing protein</fullName>
    </recommendedName>
</protein>
<organism evidence="3 4">
    <name type="scientific">Mangrovimonas yunxiaonensis</name>
    <dbReference type="NCBI Taxonomy" id="1197477"/>
    <lineage>
        <taxon>Bacteria</taxon>
        <taxon>Pseudomonadati</taxon>
        <taxon>Bacteroidota</taxon>
        <taxon>Flavobacteriia</taxon>
        <taxon>Flavobacteriales</taxon>
        <taxon>Flavobacteriaceae</taxon>
        <taxon>Mangrovimonas</taxon>
    </lineage>
</organism>
<dbReference type="Proteomes" id="UP000028521">
    <property type="component" value="Unassembled WGS sequence"/>
</dbReference>
<gene>
    <name evidence="3" type="ORF">IA57_09685</name>
</gene>
<evidence type="ECO:0000256" key="1">
    <source>
        <dbReference type="SAM" id="Coils"/>
    </source>
</evidence>
<keyword evidence="1" id="KW-0175">Coiled coil</keyword>
<evidence type="ECO:0008006" key="5">
    <source>
        <dbReference type="Google" id="ProtNLM"/>
    </source>
</evidence>
<reference evidence="4" key="2">
    <citation type="submission" date="2014-07" db="EMBL/GenBank/DDBJ databases">
        <title>Genome sequence of Mangrovimonas yunxiaonensis.</title>
        <authorList>
            <person name="Li Y."/>
            <person name="Zheng T."/>
        </authorList>
    </citation>
    <scope>NUCLEOTIDE SEQUENCE [LARGE SCALE GENOMIC DNA]</scope>
    <source>
        <strain evidence="4">LY01</strain>
    </source>
</reference>
<evidence type="ECO:0000313" key="4">
    <source>
        <dbReference type="Proteomes" id="UP000028521"/>
    </source>
</evidence>
<feature type="signal peptide" evidence="2">
    <location>
        <begin position="1"/>
        <end position="21"/>
    </location>
</feature>
<evidence type="ECO:0000313" key="3">
    <source>
        <dbReference type="EMBL" id="KFB00723.1"/>
    </source>
</evidence>
<comment type="caution">
    <text evidence="3">The sequence shown here is derived from an EMBL/GenBank/DDBJ whole genome shotgun (WGS) entry which is preliminary data.</text>
</comment>
<name>A0A084TJ37_9FLAO</name>
<sequence length="493" mass="55928">MKPLKYIVNLCLACLVLPAVAQERMEKISQSINVNEGVTIDLNTSYTNLEIDTWNKDIIEIEAYIESDKLSEAALKDAIDAWQLDIDGSKSHVTINTAGSFGSWDGDAAFFDGAYRDKLRQLELQLANIPEPPLVEAFNLPEMPPLPEMPALPALPEGIETLKFDYDRYKKEGESYLDKWSEEYGEKFGEEYAERMEAWAEEMENSPDMKAFEKRMEAWGEQFGEQFGEQMEAWGERFEARMAQREKAIEKRHEAHEKRAQHREQFQEAREAQRQARMEARDHALEARKQAHFERSENQEVLRKTIRIKMPKKAKLQLNVRHGALKFVSTVKNTKAVLTHTALVANSIDGSQTSINVSYSPVQIQQWHAGELLLNFVDVANLQMVDQLVLNANSSNVQLGKINNNAVISGSFGDLNIANISNDFNTINVVLENSDAQLKLPTTNYNLQYVGKHSKLEHPDNAAQNTLTNFSTGDFSSHKTIVVNAKFSEVVME</sequence>
<dbReference type="RefSeq" id="WP_036122434.1">
    <property type="nucleotide sequence ID" value="NZ_BMET01000006.1"/>
</dbReference>
<keyword evidence="2" id="KW-0732">Signal</keyword>
<dbReference type="AlphaFoldDB" id="A0A084TJ37"/>
<feature type="coiled-coil region" evidence="1">
    <location>
        <begin position="245"/>
        <end position="279"/>
    </location>
</feature>
<dbReference type="eggNOG" id="ENOG502Z8M8">
    <property type="taxonomic scope" value="Bacteria"/>
</dbReference>
<proteinExistence type="predicted"/>
<accession>A0A084TJ37</accession>
<dbReference type="EMBL" id="JPFK01000007">
    <property type="protein sequence ID" value="KFB00723.1"/>
    <property type="molecule type" value="Genomic_DNA"/>
</dbReference>
<dbReference type="OrthoDB" id="1420424at2"/>